<protein>
    <submittedName>
        <fullName evidence="3">MiaB-like tRNA modifying enzyme</fullName>
    </submittedName>
</protein>
<reference evidence="3" key="2">
    <citation type="journal article" date="2014" name="ISME J.">
        <title>Microbial stratification in low pH oxic and suboxic macroscopic growths along an acid mine drainage.</title>
        <authorList>
            <person name="Mendez-Garcia C."/>
            <person name="Mesa V."/>
            <person name="Sprenger R.R."/>
            <person name="Richter M."/>
            <person name="Diez M.S."/>
            <person name="Solano J."/>
            <person name="Bargiela R."/>
            <person name="Golyshina O.V."/>
            <person name="Manteca A."/>
            <person name="Ramos J.L."/>
            <person name="Gallego J.R."/>
            <person name="Llorente I."/>
            <person name="Martins Dos Santos V.A."/>
            <person name="Jensen O.N."/>
            <person name="Pelaez A.I."/>
            <person name="Sanchez J."/>
            <person name="Ferrer M."/>
        </authorList>
    </citation>
    <scope>NUCLEOTIDE SEQUENCE</scope>
</reference>
<evidence type="ECO:0000259" key="2">
    <source>
        <dbReference type="PROSITE" id="PS50926"/>
    </source>
</evidence>
<dbReference type="PROSITE" id="PS50926">
    <property type="entry name" value="TRAM"/>
    <property type="match status" value="1"/>
</dbReference>
<dbReference type="PANTHER" id="PTHR11918:SF45">
    <property type="entry name" value="THREONYLCARBAMOYLADENOSINE TRNA METHYLTHIOTRANSFERASE"/>
    <property type="match status" value="1"/>
</dbReference>
<dbReference type="EMBL" id="AUZZ01010345">
    <property type="protein sequence ID" value="EQD30139.1"/>
    <property type="molecule type" value="Genomic_DNA"/>
</dbReference>
<reference evidence="3" key="1">
    <citation type="submission" date="2013-08" db="EMBL/GenBank/DDBJ databases">
        <authorList>
            <person name="Mendez C."/>
            <person name="Richter M."/>
            <person name="Ferrer M."/>
            <person name="Sanchez J."/>
        </authorList>
    </citation>
    <scope>NUCLEOTIDE SEQUENCE</scope>
</reference>
<name>T0ZN60_9ZZZZ</name>
<feature type="domain" description="TRAM" evidence="2">
    <location>
        <begin position="54"/>
        <end position="115"/>
    </location>
</feature>
<gene>
    <name evidence="3" type="ORF">B2A_14270</name>
</gene>
<accession>T0ZN60</accession>
<feature type="non-terminal residue" evidence="3">
    <location>
        <position position="1"/>
    </location>
</feature>
<organism evidence="3">
    <name type="scientific">mine drainage metagenome</name>
    <dbReference type="NCBI Taxonomy" id="410659"/>
    <lineage>
        <taxon>unclassified sequences</taxon>
        <taxon>metagenomes</taxon>
        <taxon>ecological metagenomes</taxon>
    </lineage>
</organism>
<evidence type="ECO:0000256" key="1">
    <source>
        <dbReference type="ARBA" id="ARBA00022679"/>
    </source>
</evidence>
<comment type="caution">
    <text evidence="3">The sequence shown here is derived from an EMBL/GenBank/DDBJ whole genome shotgun (WGS) entry which is preliminary data.</text>
</comment>
<evidence type="ECO:0000313" key="3">
    <source>
        <dbReference type="EMBL" id="EQD30139.1"/>
    </source>
</evidence>
<dbReference type="InterPro" id="IPR002792">
    <property type="entry name" value="TRAM_dom"/>
</dbReference>
<proteinExistence type="predicted"/>
<dbReference type="PANTHER" id="PTHR11918">
    <property type="entry name" value="RADICAL SAM PROTEINS"/>
    <property type="match status" value="1"/>
</dbReference>
<keyword evidence="1" id="KW-0808">Transferase</keyword>
<dbReference type="GO" id="GO:0035598">
    <property type="term" value="F:tRNA (N(6)-L-threonylcarbamoyladenosine(37)-C(2))-methylthiotransferase activity"/>
    <property type="evidence" value="ECO:0007669"/>
    <property type="project" value="TreeGrafter"/>
</dbReference>
<sequence length="116" mass="12415">LIKAVKPDMTNISRFGARPNTVAAGLEQLDTGTVNRRSAEISRLVRSVQRSINVKYIGSEVPVMLTENSYKSINGKTDSYKQVVLPGCDGVSLGSKVNAHIYSVSANALYGSLDGV</sequence>
<dbReference type="AlphaFoldDB" id="T0ZN60"/>